<dbReference type="Proteomes" id="UP001204615">
    <property type="component" value="Unassembled WGS sequence"/>
</dbReference>
<gene>
    <name evidence="1" type="ORF">NC595_16570</name>
</gene>
<dbReference type="EMBL" id="JAMZEK010000003">
    <property type="protein sequence ID" value="MCP1375663.1"/>
    <property type="molecule type" value="Genomic_DNA"/>
</dbReference>
<protein>
    <submittedName>
        <fullName evidence="1">Uncharacterized protein</fullName>
    </submittedName>
</protein>
<reference evidence="1 2" key="1">
    <citation type="submission" date="2022-06" db="EMBL/GenBank/DDBJ databases">
        <title>Dyella sp. Sa strain:Sa Genome sequencing.</title>
        <authorList>
            <person name="Park S."/>
        </authorList>
    </citation>
    <scope>NUCLEOTIDE SEQUENCE [LARGE SCALE GENOMIC DNA]</scope>
    <source>
        <strain evidence="1 2">Sa</strain>
    </source>
</reference>
<accession>A0ABT1FHR5</accession>
<keyword evidence="2" id="KW-1185">Reference proteome</keyword>
<evidence type="ECO:0000313" key="2">
    <source>
        <dbReference type="Proteomes" id="UP001204615"/>
    </source>
</evidence>
<proteinExistence type="predicted"/>
<comment type="caution">
    <text evidence="1">The sequence shown here is derived from an EMBL/GenBank/DDBJ whole genome shotgun (WGS) entry which is preliminary data.</text>
</comment>
<sequence>MADRLASWSSDVILKRCQSGRDVVSALEEALLRLRETGKVPVIHLEAHGLEAPNAGDDSGLGGPDGKGGEEHLLWRQIAPLLGQINLASQFQLLLVGAACYGLTALDCFDIAQPAPFSALIGFASKVAPRTLFEGMVELYRQLLKGGHGSIPDAVKAANRELNSGEFLATTSFFHHACAVLVSYAKNELEPSHREAENRRMARIASLEMGRPVSAEEMRKTHRSAALHRCKEAVAIWFAYRELTENRDRFCIDVKRIFEQQEEIHRRKII</sequence>
<dbReference type="RefSeq" id="WP_253568298.1">
    <property type="nucleotide sequence ID" value="NZ_JAMZEK010000003.1"/>
</dbReference>
<evidence type="ECO:0000313" key="1">
    <source>
        <dbReference type="EMBL" id="MCP1375663.1"/>
    </source>
</evidence>
<name>A0ABT1FHR5_9GAMM</name>
<organism evidence="1 2">
    <name type="scientific">Dyella lutea</name>
    <dbReference type="NCBI Taxonomy" id="2950441"/>
    <lineage>
        <taxon>Bacteria</taxon>
        <taxon>Pseudomonadati</taxon>
        <taxon>Pseudomonadota</taxon>
        <taxon>Gammaproteobacteria</taxon>
        <taxon>Lysobacterales</taxon>
        <taxon>Rhodanobacteraceae</taxon>
        <taxon>Dyella</taxon>
    </lineage>
</organism>